<keyword evidence="2" id="KW-1185">Reference proteome</keyword>
<organism evidence="1 2">
    <name type="scientific">Sorangium cellulosum (strain So ce56)</name>
    <name type="common">Polyangium cellulosum (strain So ce56)</name>
    <dbReference type="NCBI Taxonomy" id="448385"/>
    <lineage>
        <taxon>Bacteria</taxon>
        <taxon>Pseudomonadati</taxon>
        <taxon>Myxococcota</taxon>
        <taxon>Polyangia</taxon>
        <taxon>Polyangiales</taxon>
        <taxon>Polyangiaceae</taxon>
        <taxon>Sorangium</taxon>
    </lineage>
</organism>
<proteinExistence type="predicted"/>
<dbReference type="AlphaFoldDB" id="A9FY64"/>
<sequence>MGAVFMREVLRNAHFVVGIDHAAKLVRITRSAEPFDSIEQIEQKCREVTAALAPVDRTAMSLLLDIRAAPGRNDPKFEEATLRLRTASVRGFERIAVLVQTPAGALQVRRHNREDGVDRLISDDESELLTYLAEAPPSRRR</sequence>
<name>A9FY64_SORC5</name>
<dbReference type="HOGENOM" id="CLU_1824056_0_0_7"/>
<evidence type="ECO:0000313" key="1">
    <source>
        <dbReference type="EMBL" id="CAN95587.1"/>
    </source>
</evidence>
<dbReference type="Proteomes" id="UP000002139">
    <property type="component" value="Chromosome"/>
</dbReference>
<reference evidence="1 2" key="1">
    <citation type="journal article" date="2007" name="Nat. Biotechnol.">
        <title>Complete genome sequence of the myxobacterium Sorangium cellulosum.</title>
        <authorList>
            <person name="Schneiker S."/>
            <person name="Perlova O."/>
            <person name="Kaiser O."/>
            <person name="Gerth K."/>
            <person name="Alici A."/>
            <person name="Altmeyer M.O."/>
            <person name="Bartels D."/>
            <person name="Bekel T."/>
            <person name="Beyer S."/>
            <person name="Bode E."/>
            <person name="Bode H.B."/>
            <person name="Bolten C.J."/>
            <person name="Choudhuri J.V."/>
            <person name="Doss S."/>
            <person name="Elnakady Y.A."/>
            <person name="Frank B."/>
            <person name="Gaigalat L."/>
            <person name="Goesmann A."/>
            <person name="Groeger C."/>
            <person name="Gross F."/>
            <person name="Jelsbak L."/>
            <person name="Jelsbak L."/>
            <person name="Kalinowski J."/>
            <person name="Kegler C."/>
            <person name="Knauber T."/>
            <person name="Konietzny S."/>
            <person name="Kopp M."/>
            <person name="Krause L."/>
            <person name="Krug D."/>
            <person name="Linke B."/>
            <person name="Mahmud T."/>
            <person name="Martinez-Arias R."/>
            <person name="McHardy A.C."/>
            <person name="Merai M."/>
            <person name="Meyer F."/>
            <person name="Mormann S."/>
            <person name="Munoz-Dorado J."/>
            <person name="Perez J."/>
            <person name="Pradella S."/>
            <person name="Rachid S."/>
            <person name="Raddatz G."/>
            <person name="Rosenau F."/>
            <person name="Rueckert C."/>
            <person name="Sasse F."/>
            <person name="Scharfe M."/>
            <person name="Schuster S.C."/>
            <person name="Suen G."/>
            <person name="Treuner-Lange A."/>
            <person name="Velicer G.J."/>
            <person name="Vorholter F.-J."/>
            <person name="Weissman K.J."/>
            <person name="Welch R.D."/>
            <person name="Wenzel S.C."/>
            <person name="Whitworth D.E."/>
            <person name="Wilhelm S."/>
            <person name="Wittmann C."/>
            <person name="Bloecker H."/>
            <person name="Puehler A."/>
            <person name="Mueller R."/>
        </authorList>
    </citation>
    <scope>NUCLEOTIDE SEQUENCE [LARGE SCALE GENOMIC DNA]</scope>
    <source>
        <strain evidence="2">So ce56</strain>
    </source>
</reference>
<dbReference type="BioCyc" id="SCEL448385:SCE_RS27820-MONOMER"/>
<accession>A9FY64</accession>
<dbReference type="EMBL" id="AM746676">
    <property type="protein sequence ID" value="CAN95587.1"/>
    <property type="molecule type" value="Genomic_DNA"/>
</dbReference>
<evidence type="ECO:0000313" key="2">
    <source>
        <dbReference type="Proteomes" id="UP000002139"/>
    </source>
</evidence>
<protein>
    <submittedName>
        <fullName evidence="1">Uncharacterized protein</fullName>
    </submittedName>
</protein>
<dbReference type="KEGG" id="scl:sce5424"/>
<gene>
    <name evidence="1" type="ordered locus">sce5424</name>
</gene>